<feature type="transmembrane region" description="Helical" evidence="6">
    <location>
        <begin position="338"/>
        <end position="357"/>
    </location>
</feature>
<evidence type="ECO:0000256" key="6">
    <source>
        <dbReference type="SAM" id="Phobius"/>
    </source>
</evidence>
<gene>
    <name evidence="8" type="ORF">US53_C0043G0008</name>
</gene>
<evidence type="ECO:0000256" key="3">
    <source>
        <dbReference type="ARBA" id="ARBA00022692"/>
    </source>
</evidence>
<evidence type="ECO:0000256" key="5">
    <source>
        <dbReference type="ARBA" id="ARBA00023136"/>
    </source>
</evidence>
<feature type="transmembrane region" description="Helical" evidence="6">
    <location>
        <begin position="149"/>
        <end position="172"/>
    </location>
</feature>
<dbReference type="InterPro" id="IPR004477">
    <property type="entry name" value="ComEC_N"/>
</dbReference>
<dbReference type="PANTHER" id="PTHR30619">
    <property type="entry name" value="DNA INTERNALIZATION/COMPETENCE PROTEIN COMEC/REC2"/>
    <property type="match status" value="1"/>
</dbReference>
<keyword evidence="3 6" id="KW-0812">Transmembrane</keyword>
<evidence type="ECO:0000313" key="9">
    <source>
        <dbReference type="Proteomes" id="UP000034591"/>
    </source>
</evidence>
<feature type="transmembrane region" description="Helical" evidence="6">
    <location>
        <begin position="178"/>
        <end position="202"/>
    </location>
</feature>
<dbReference type="InterPro" id="IPR052159">
    <property type="entry name" value="Competence_DNA_uptake"/>
</dbReference>
<dbReference type="GO" id="GO:0005886">
    <property type="term" value="C:plasma membrane"/>
    <property type="evidence" value="ECO:0007669"/>
    <property type="project" value="UniProtKB-SubCell"/>
</dbReference>
<organism evidence="8 9">
    <name type="scientific">Candidatus Woesebacteria bacterium GW2011_GWA1_37_7</name>
    <dbReference type="NCBI Taxonomy" id="1618545"/>
    <lineage>
        <taxon>Bacteria</taxon>
        <taxon>Candidatus Woeseibacteriota</taxon>
    </lineage>
</organism>
<feature type="transmembrane region" description="Helical" evidence="6">
    <location>
        <begin position="310"/>
        <end position="331"/>
    </location>
</feature>
<comment type="subcellular location">
    <subcellularLocation>
        <location evidence="1">Cell membrane</location>
        <topology evidence="1">Multi-pass membrane protein</topology>
    </subcellularLocation>
</comment>
<keyword evidence="4 6" id="KW-1133">Transmembrane helix</keyword>
<feature type="domain" description="ComEC/Rec2-related protein" evidence="7">
    <location>
        <begin position="127"/>
        <end position="357"/>
    </location>
</feature>
<evidence type="ECO:0000313" key="8">
    <source>
        <dbReference type="EMBL" id="KKQ36653.1"/>
    </source>
</evidence>
<evidence type="ECO:0000256" key="1">
    <source>
        <dbReference type="ARBA" id="ARBA00004651"/>
    </source>
</evidence>
<evidence type="ECO:0000256" key="2">
    <source>
        <dbReference type="ARBA" id="ARBA00022475"/>
    </source>
</evidence>
<reference evidence="8 9" key="1">
    <citation type="journal article" date="2015" name="Nature">
        <title>rRNA introns, odd ribosomes, and small enigmatic genomes across a large radiation of phyla.</title>
        <authorList>
            <person name="Brown C.T."/>
            <person name="Hug L.A."/>
            <person name="Thomas B.C."/>
            <person name="Sharon I."/>
            <person name="Castelle C.J."/>
            <person name="Singh A."/>
            <person name="Wilkins M.J."/>
            <person name="Williams K.H."/>
            <person name="Banfield J.F."/>
        </authorList>
    </citation>
    <scope>NUCLEOTIDE SEQUENCE [LARGE SCALE GENOMIC DNA]</scope>
</reference>
<dbReference type="Proteomes" id="UP000034591">
    <property type="component" value="Unassembled WGS sequence"/>
</dbReference>
<name>A0A0G0H0B2_9BACT</name>
<feature type="transmembrane region" description="Helical" evidence="6">
    <location>
        <begin position="238"/>
        <end position="257"/>
    </location>
</feature>
<protein>
    <submittedName>
        <fullName evidence="8">Internalization-related competence protein ComEC/Rec2 protein</fullName>
    </submittedName>
</protein>
<sequence>MRYLLWIVIIVLLSVRIFLFYHNQPKYPEGTKLRISSRVTSEPIRYSNSQYLKLTGLKLYLPLYPEVSYGDRVVVEGKVENGKVRDAVLIKVTESSGVIYKFRQKLITFYKKALPQPHSSLIAGVAIGSKSEIPRDFWEKLKKSGTAHVVVASGMNVSLIGAFLMGILIVVLPRKRAIPFAIAGIWSYALLSGFDAPIIRAAVMGSIAFSAQELGRLNATVRALVITALAMVSIKPDWIGDTGFLLSFTATLSIILFESKLYKLLNFIPERFKAFKKDFSTSLSASIGVTPVLYLSFGQFNILSPLINTLVLWTIVPVTLIGMMGGILGIVYEPIGTLILWLAYPLTSWFILIINLMTN</sequence>
<evidence type="ECO:0000259" key="7">
    <source>
        <dbReference type="Pfam" id="PF03772"/>
    </source>
</evidence>
<proteinExistence type="predicted"/>
<feature type="transmembrane region" description="Helical" evidence="6">
    <location>
        <begin position="6"/>
        <end position="22"/>
    </location>
</feature>
<comment type="caution">
    <text evidence="8">The sequence shown here is derived from an EMBL/GenBank/DDBJ whole genome shotgun (WGS) entry which is preliminary data.</text>
</comment>
<dbReference type="PANTHER" id="PTHR30619:SF7">
    <property type="entry name" value="BETA-LACTAMASE DOMAIN PROTEIN"/>
    <property type="match status" value="1"/>
</dbReference>
<dbReference type="STRING" id="1618545.US53_C0043G0008"/>
<evidence type="ECO:0000256" key="4">
    <source>
        <dbReference type="ARBA" id="ARBA00022989"/>
    </source>
</evidence>
<dbReference type="AlphaFoldDB" id="A0A0G0H0B2"/>
<feature type="transmembrane region" description="Helical" evidence="6">
    <location>
        <begin position="278"/>
        <end position="298"/>
    </location>
</feature>
<dbReference type="EMBL" id="LBTI01000043">
    <property type="protein sequence ID" value="KKQ36653.1"/>
    <property type="molecule type" value="Genomic_DNA"/>
</dbReference>
<keyword evidence="5 6" id="KW-0472">Membrane</keyword>
<dbReference type="Pfam" id="PF03772">
    <property type="entry name" value="Competence"/>
    <property type="match status" value="1"/>
</dbReference>
<keyword evidence="2" id="KW-1003">Cell membrane</keyword>
<accession>A0A0G0H0B2</accession>
<dbReference type="NCBIfam" id="TIGR00360">
    <property type="entry name" value="ComEC_N-term"/>
    <property type="match status" value="1"/>
</dbReference>